<dbReference type="Gene3D" id="2.60.40.150">
    <property type="entry name" value="C2 domain"/>
    <property type="match status" value="2"/>
</dbReference>
<dbReference type="GO" id="GO:0001786">
    <property type="term" value="F:phosphatidylserine binding"/>
    <property type="evidence" value="ECO:0007669"/>
    <property type="project" value="TreeGrafter"/>
</dbReference>
<dbReference type="KEGG" id="osn:115217583"/>
<dbReference type="GO" id="GO:0070382">
    <property type="term" value="C:exocytic vesicle"/>
    <property type="evidence" value="ECO:0007669"/>
    <property type="project" value="TreeGrafter"/>
</dbReference>
<dbReference type="AlphaFoldDB" id="A0A7E6F782"/>
<reference evidence="2" key="1">
    <citation type="submission" date="2025-08" db="UniProtKB">
        <authorList>
            <consortium name="RefSeq"/>
        </authorList>
    </citation>
    <scope>IDENTIFICATION</scope>
</reference>
<dbReference type="PROSITE" id="PS50004">
    <property type="entry name" value="C2"/>
    <property type="match status" value="2"/>
</dbReference>
<evidence type="ECO:0000313" key="2">
    <source>
        <dbReference type="RefSeq" id="XP_036363170.1"/>
    </source>
</evidence>
<dbReference type="PANTHER" id="PTHR10024">
    <property type="entry name" value="SYNAPTOTAGMIN"/>
    <property type="match status" value="1"/>
</dbReference>
<keyword evidence="1" id="KW-1185">Reference proteome</keyword>
<dbReference type="CDD" id="cd00030">
    <property type="entry name" value="C2"/>
    <property type="match status" value="1"/>
</dbReference>
<dbReference type="GO" id="GO:0000149">
    <property type="term" value="F:SNARE binding"/>
    <property type="evidence" value="ECO:0007669"/>
    <property type="project" value="TreeGrafter"/>
</dbReference>
<evidence type="ECO:0000313" key="1">
    <source>
        <dbReference type="Proteomes" id="UP000515154"/>
    </source>
</evidence>
<dbReference type="GO" id="GO:0005509">
    <property type="term" value="F:calcium ion binding"/>
    <property type="evidence" value="ECO:0007669"/>
    <property type="project" value="TreeGrafter"/>
</dbReference>
<name>A0A7E6F782_9MOLL</name>
<dbReference type="CDD" id="cd00276">
    <property type="entry name" value="C2B_Synaptotagmin"/>
    <property type="match status" value="1"/>
</dbReference>
<dbReference type="SUPFAM" id="SSF49562">
    <property type="entry name" value="C2 domain (Calcium/lipid-binding domain, CaLB)"/>
    <property type="match status" value="2"/>
</dbReference>
<dbReference type="PANTHER" id="PTHR10024:SF374">
    <property type="entry name" value="C2 DOMAIN-CONTAINING PROTEIN"/>
    <property type="match status" value="1"/>
</dbReference>
<proteinExistence type="predicted"/>
<accession>A0A7E6F782</accession>
<protein>
    <submittedName>
        <fullName evidence="2">Synaptotagmin-7-like isoform X1</fullName>
    </submittedName>
</protein>
<dbReference type="RefSeq" id="XP_036363170.1">
    <property type="nucleotide sequence ID" value="XM_036507277.1"/>
</dbReference>
<dbReference type="GO" id="GO:0030276">
    <property type="term" value="F:clathrin binding"/>
    <property type="evidence" value="ECO:0007669"/>
    <property type="project" value="TreeGrafter"/>
</dbReference>
<dbReference type="InterPro" id="IPR000008">
    <property type="entry name" value="C2_dom"/>
</dbReference>
<organism evidence="1 2">
    <name type="scientific">Octopus sinensis</name>
    <name type="common">East Asian common octopus</name>
    <dbReference type="NCBI Taxonomy" id="2607531"/>
    <lineage>
        <taxon>Eukaryota</taxon>
        <taxon>Metazoa</taxon>
        <taxon>Spiralia</taxon>
        <taxon>Lophotrochozoa</taxon>
        <taxon>Mollusca</taxon>
        <taxon>Cephalopoda</taxon>
        <taxon>Coleoidea</taxon>
        <taxon>Octopodiformes</taxon>
        <taxon>Octopoda</taxon>
        <taxon>Incirrata</taxon>
        <taxon>Octopodidae</taxon>
        <taxon>Octopus</taxon>
    </lineage>
</organism>
<dbReference type="GO" id="GO:0005886">
    <property type="term" value="C:plasma membrane"/>
    <property type="evidence" value="ECO:0007669"/>
    <property type="project" value="TreeGrafter"/>
</dbReference>
<gene>
    <name evidence="2" type="primary">LOC115217583</name>
</gene>
<dbReference type="GO" id="GO:0017156">
    <property type="term" value="P:calcium-ion regulated exocytosis"/>
    <property type="evidence" value="ECO:0007669"/>
    <property type="project" value="TreeGrafter"/>
</dbReference>
<dbReference type="GO" id="GO:0005544">
    <property type="term" value="F:calcium-dependent phospholipid binding"/>
    <property type="evidence" value="ECO:0007669"/>
    <property type="project" value="TreeGrafter"/>
</dbReference>
<sequence length="611" mass="69291">MSAADTAATLSMPTVAGIVVGTFLLLCSIVAMAFVCWKCSYCRTRGFWDNNIKKLIRKIHAICHKEKKEDKMQLVTAPAICRSSKVQAPFVVPQIFVDYGSRRTSYTSEADRRISLSSNSSRRTSFASESDRRGSGSSFCSRRTSLASDTDRRGSASSYYSRRTSLASESDRRGSASSRSSKRDSDIRSDDIEQVFYDYSDSDINGVDEMYRSYRFEMLEEEKEEESINSTTGKRSMSLAEIGKDNKGSTSLDGTPCKKKPLKRRGTLSTLVVNSLSNFDHNLNPPPGQQQYMRKKQKTTRQNVIGLPDSPFLMHDLNLEEMVPRYAPPVKPTGQLKLQLNFIEDKTSLNIFIIEAQNLVMPACSQQPLLNPSVKGFLTPGRTVKFHTKTVYKTKNPVFLEKFTIKELSSVDFTDDAALEFQMYSAEARGRRHLLGVGTILLKEIDQLTDGKANLTLMPQTVLRLHQGDLRISGCYQPVAGKMVFNVIEAKHIPKVTLVGTVNPYIKVEMYVNGLREAKHKTKVRQNMTEPAWHHQCVFDINRENPKLLGHMFVFTVMHKDMMTGAHRIGKVELGWYSHGEQLRHWYEIMEHPHRPADYWHPVIKESKLNS</sequence>
<dbReference type="Pfam" id="PF00168">
    <property type="entry name" value="C2"/>
    <property type="match status" value="2"/>
</dbReference>
<dbReference type="InterPro" id="IPR035892">
    <property type="entry name" value="C2_domain_sf"/>
</dbReference>
<dbReference type="SMART" id="SM00239">
    <property type="entry name" value="C2"/>
    <property type="match status" value="2"/>
</dbReference>
<dbReference type="Proteomes" id="UP000515154">
    <property type="component" value="Linkage group LG11"/>
</dbReference>